<evidence type="ECO:0000313" key="2">
    <source>
        <dbReference type="EMBL" id="VEU42713.1"/>
    </source>
</evidence>
<feature type="compositionally biased region" description="Low complexity" evidence="1">
    <location>
        <begin position="762"/>
        <end position="773"/>
    </location>
</feature>
<feature type="compositionally biased region" description="Polar residues" evidence="1">
    <location>
        <begin position="3003"/>
        <end position="3012"/>
    </location>
</feature>
<feature type="compositionally biased region" description="Pro residues" evidence="1">
    <location>
        <begin position="405"/>
        <end position="414"/>
    </location>
</feature>
<feature type="compositionally biased region" description="Acidic residues" evidence="1">
    <location>
        <begin position="2824"/>
        <end position="2839"/>
    </location>
</feature>
<feature type="region of interest" description="Disordered" evidence="1">
    <location>
        <begin position="1329"/>
        <end position="1499"/>
    </location>
</feature>
<feature type="compositionally biased region" description="Basic and acidic residues" evidence="1">
    <location>
        <begin position="994"/>
        <end position="1011"/>
    </location>
</feature>
<feature type="compositionally biased region" description="Basic residues" evidence="1">
    <location>
        <begin position="322"/>
        <end position="335"/>
    </location>
</feature>
<feature type="region of interest" description="Disordered" evidence="1">
    <location>
        <begin position="1"/>
        <end position="968"/>
    </location>
</feature>
<feature type="region of interest" description="Disordered" evidence="1">
    <location>
        <begin position="1587"/>
        <end position="1765"/>
    </location>
</feature>
<feature type="compositionally biased region" description="Basic and acidic residues" evidence="1">
    <location>
        <begin position="524"/>
        <end position="534"/>
    </location>
</feature>
<feature type="compositionally biased region" description="Basic and acidic residues" evidence="1">
    <location>
        <begin position="212"/>
        <end position="234"/>
    </location>
</feature>
<feature type="compositionally biased region" description="Basic and acidic residues" evidence="1">
    <location>
        <begin position="2866"/>
        <end position="2876"/>
    </location>
</feature>
<feature type="compositionally biased region" description="Basic and acidic residues" evidence="1">
    <location>
        <begin position="2437"/>
        <end position="2452"/>
    </location>
</feature>
<feature type="compositionally biased region" description="Polar residues" evidence="1">
    <location>
        <begin position="1434"/>
        <end position="1452"/>
    </location>
</feature>
<feature type="compositionally biased region" description="Acidic residues" evidence="1">
    <location>
        <begin position="1637"/>
        <end position="1652"/>
    </location>
</feature>
<feature type="compositionally biased region" description="Basic and acidic residues" evidence="1">
    <location>
        <begin position="2541"/>
        <end position="2559"/>
    </location>
</feature>
<feature type="compositionally biased region" description="Polar residues" evidence="1">
    <location>
        <begin position="1064"/>
        <end position="1076"/>
    </location>
</feature>
<feature type="compositionally biased region" description="Basic and acidic residues" evidence="1">
    <location>
        <begin position="52"/>
        <end position="68"/>
    </location>
</feature>
<reference evidence="2 3" key="1">
    <citation type="submission" date="2019-01" db="EMBL/GenBank/DDBJ databases">
        <authorList>
            <person name="Ferrante I. M."/>
        </authorList>
    </citation>
    <scope>NUCLEOTIDE SEQUENCE [LARGE SCALE GENOMIC DNA]</scope>
    <source>
        <strain evidence="2 3">B856</strain>
    </source>
</reference>
<feature type="compositionally biased region" description="Acidic residues" evidence="1">
    <location>
        <begin position="1714"/>
        <end position="1723"/>
    </location>
</feature>
<feature type="compositionally biased region" description="Basic and acidic residues" evidence="1">
    <location>
        <begin position="1746"/>
        <end position="1758"/>
    </location>
</feature>
<feature type="compositionally biased region" description="Basic and acidic residues" evidence="1">
    <location>
        <begin position="2617"/>
        <end position="2633"/>
    </location>
</feature>
<feature type="compositionally biased region" description="Low complexity" evidence="1">
    <location>
        <begin position="1486"/>
        <end position="1499"/>
    </location>
</feature>
<evidence type="ECO:0000256" key="1">
    <source>
        <dbReference type="SAM" id="MobiDB-lite"/>
    </source>
</evidence>
<feature type="region of interest" description="Disordered" evidence="1">
    <location>
        <begin position="2086"/>
        <end position="2839"/>
    </location>
</feature>
<feature type="compositionally biased region" description="Low complexity" evidence="1">
    <location>
        <begin position="297"/>
        <end position="310"/>
    </location>
</feature>
<organism evidence="2 3">
    <name type="scientific">Pseudo-nitzschia multistriata</name>
    <dbReference type="NCBI Taxonomy" id="183589"/>
    <lineage>
        <taxon>Eukaryota</taxon>
        <taxon>Sar</taxon>
        <taxon>Stramenopiles</taxon>
        <taxon>Ochrophyta</taxon>
        <taxon>Bacillariophyta</taxon>
        <taxon>Bacillariophyceae</taxon>
        <taxon>Bacillariophycidae</taxon>
        <taxon>Bacillariales</taxon>
        <taxon>Bacillariaceae</taxon>
        <taxon>Pseudo-nitzschia</taxon>
    </lineage>
</organism>
<feature type="compositionally biased region" description="Basic and acidic residues" evidence="1">
    <location>
        <begin position="803"/>
        <end position="833"/>
    </location>
</feature>
<feature type="compositionally biased region" description="Basic and acidic residues" evidence="1">
    <location>
        <begin position="384"/>
        <end position="398"/>
    </location>
</feature>
<feature type="compositionally biased region" description="Basic and acidic residues" evidence="1">
    <location>
        <begin position="1453"/>
        <end position="1463"/>
    </location>
</feature>
<feature type="region of interest" description="Disordered" evidence="1">
    <location>
        <begin position="1779"/>
        <end position="1900"/>
    </location>
</feature>
<feature type="compositionally biased region" description="Basic and acidic residues" evidence="1">
    <location>
        <begin position="881"/>
        <end position="904"/>
    </location>
</feature>
<feature type="compositionally biased region" description="Low complexity" evidence="1">
    <location>
        <begin position="1653"/>
        <end position="1662"/>
    </location>
</feature>
<evidence type="ECO:0000313" key="3">
    <source>
        <dbReference type="Proteomes" id="UP000291116"/>
    </source>
</evidence>
<feature type="compositionally biased region" description="Basic and acidic residues" evidence="1">
    <location>
        <begin position="2262"/>
        <end position="2283"/>
    </location>
</feature>
<feature type="region of interest" description="Disordered" evidence="1">
    <location>
        <begin position="981"/>
        <end position="1036"/>
    </location>
</feature>
<feature type="compositionally biased region" description="Basic and acidic residues" evidence="1">
    <location>
        <begin position="1019"/>
        <end position="1030"/>
    </location>
</feature>
<feature type="compositionally biased region" description="Acidic residues" evidence="1">
    <location>
        <begin position="368"/>
        <end position="380"/>
    </location>
</feature>
<feature type="compositionally biased region" description="Polar residues" evidence="1">
    <location>
        <begin position="2806"/>
        <end position="2816"/>
    </location>
</feature>
<feature type="compositionally biased region" description="Basic and acidic residues" evidence="1">
    <location>
        <begin position="845"/>
        <end position="863"/>
    </location>
</feature>
<feature type="compositionally biased region" description="Basic and acidic residues" evidence="1">
    <location>
        <begin position="2669"/>
        <end position="2698"/>
    </location>
</feature>
<dbReference type="EMBL" id="CAACVS010000470">
    <property type="protein sequence ID" value="VEU42713.1"/>
    <property type="molecule type" value="Genomic_DNA"/>
</dbReference>
<feature type="compositionally biased region" description="Basic and acidic residues" evidence="1">
    <location>
        <begin position="784"/>
        <end position="794"/>
    </location>
</feature>
<feature type="compositionally biased region" description="Polar residues" evidence="1">
    <location>
        <begin position="2229"/>
        <end position="2239"/>
    </location>
</feature>
<feature type="compositionally biased region" description="Polar residues" evidence="1">
    <location>
        <begin position="2166"/>
        <end position="2176"/>
    </location>
</feature>
<name>A0A448ZL12_9STRA</name>
<feature type="compositionally biased region" description="Acidic residues" evidence="1">
    <location>
        <begin position="2725"/>
        <end position="2743"/>
    </location>
</feature>
<accession>A0A448ZL12</accession>
<feature type="region of interest" description="Disordered" evidence="1">
    <location>
        <begin position="1185"/>
        <end position="1283"/>
    </location>
</feature>
<dbReference type="OrthoDB" id="49680at2759"/>
<feature type="compositionally biased region" description="Basic and acidic residues" evidence="1">
    <location>
        <begin position="2744"/>
        <end position="2802"/>
    </location>
</feature>
<feature type="compositionally biased region" description="Basic and acidic residues" evidence="1">
    <location>
        <begin position="921"/>
        <end position="933"/>
    </location>
</feature>
<dbReference type="Gene3D" id="3.40.30.10">
    <property type="entry name" value="Glutaredoxin"/>
    <property type="match status" value="1"/>
</dbReference>
<feature type="compositionally biased region" description="Low complexity" evidence="1">
    <location>
        <begin position="103"/>
        <end position="112"/>
    </location>
</feature>
<feature type="compositionally biased region" description="Low complexity" evidence="1">
    <location>
        <begin position="261"/>
        <end position="274"/>
    </location>
</feature>
<feature type="compositionally biased region" description="Basic and acidic residues" evidence="1">
    <location>
        <begin position="1191"/>
        <end position="1209"/>
    </location>
</feature>
<gene>
    <name evidence="2" type="ORF">PSNMU_V1.4_AUG-EV-PASAV3_0096990</name>
</gene>
<feature type="compositionally biased region" description="Acidic residues" evidence="1">
    <location>
        <begin position="2648"/>
        <end position="2662"/>
    </location>
</feature>
<feature type="compositionally biased region" description="Acidic residues" evidence="1">
    <location>
        <begin position="595"/>
        <end position="612"/>
    </location>
</feature>
<feature type="compositionally biased region" description="Basic and acidic residues" evidence="1">
    <location>
        <begin position="2926"/>
        <end position="2939"/>
    </location>
</feature>
<feature type="compositionally biased region" description="Polar residues" evidence="1">
    <location>
        <begin position="942"/>
        <end position="967"/>
    </location>
</feature>
<feature type="compositionally biased region" description="Acidic residues" evidence="1">
    <location>
        <begin position="2960"/>
        <end position="2970"/>
    </location>
</feature>
<feature type="compositionally biased region" description="Low complexity" evidence="1">
    <location>
        <begin position="1795"/>
        <end position="1810"/>
    </location>
</feature>
<feature type="compositionally biased region" description="Polar residues" evidence="1">
    <location>
        <begin position="2902"/>
        <end position="2916"/>
    </location>
</feature>
<feature type="compositionally biased region" description="Basic and acidic residues" evidence="1">
    <location>
        <begin position="2589"/>
        <end position="2609"/>
    </location>
</feature>
<feature type="compositionally biased region" description="Low complexity" evidence="1">
    <location>
        <begin position="568"/>
        <end position="577"/>
    </location>
</feature>
<feature type="compositionally biased region" description="Polar residues" evidence="1">
    <location>
        <begin position="1833"/>
        <end position="1842"/>
    </location>
</feature>
<proteinExistence type="predicted"/>
<feature type="compositionally biased region" description="Acidic residues" evidence="1">
    <location>
        <begin position="2572"/>
        <end position="2588"/>
    </location>
</feature>
<feature type="compositionally biased region" description="Basic residues" evidence="1">
    <location>
        <begin position="92"/>
        <end position="102"/>
    </location>
</feature>
<feature type="compositionally biased region" description="Basic and acidic residues" evidence="1">
    <location>
        <begin position="730"/>
        <end position="739"/>
    </location>
</feature>
<feature type="region of interest" description="Disordered" evidence="1">
    <location>
        <begin position="2866"/>
        <end position="3063"/>
    </location>
</feature>
<dbReference type="Proteomes" id="UP000291116">
    <property type="component" value="Unassembled WGS sequence"/>
</dbReference>
<protein>
    <submittedName>
        <fullName evidence="2">Uncharacterized protein</fullName>
    </submittedName>
</protein>
<feature type="compositionally biased region" description="Polar residues" evidence="1">
    <location>
        <begin position="2634"/>
        <end position="2645"/>
    </location>
</feature>
<feature type="compositionally biased region" description="Basic and acidic residues" evidence="1">
    <location>
        <begin position="2120"/>
        <end position="2137"/>
    </location>
</feature>
<feature type="compositionally biased region" description="Basic and acidic residues" evidence="1">
    <location>
        <begin position="1674"/>
        <end position="1710"/>
    </location>
</feature>
<feature type="compositionally biased region" description="Basic and acidic residues" evidence="1">
    <location>
        <begin position="2192"/>
        <end position="2213"/>
    </location>
</feature>
<keyword evidence="3" id="KW-1185">Reference proteome</keyword>
<feature type="region of interest" description="Disordered" evidence="1">
    <location>
        <begin position="1049"/>
        <end position="1092"/>
    </location>
</feature>
<feature type="compositionally biased region" description="Basic and acidic residues" evidence="1">
    <location>
        <begin position="699"/>
        <end position="708"/>
    </location>
</feature>
<sequence length="3182" mass="349701">MEEEEAPVIPRRRSKALKKKSSKKASGEMTDSGRSERKLLKQQSKRISSKKLAKETFLDDRSTEEPPKKSKKKKKNTGDDNEDEQDAEQRPSLKKSKKKKSSRSSLAGGESSRNLKSKKKTGSSSRNLLGGEPSPDAPKKSKKKTRSSKYTALLEDVEEDDEGSGGGYEPTAPPGTLQQQQQQQGSPPEEDAPRSAMELVESALVGCVVAEKPVDREAEEHEREQQRRIQEEAASRAAAGGRTSFDPDASMGSFVPASSPGKGSARSSLSGSSSMRFDPSASSDSMRFGPGDHDNDNSVSSFVGNNVSRSEGGSERDVSTTFRRKPKLPGGKKKARESAKSLMGSLRGGQGVPFWQSSRTLSRPTFSSDEDEAFVVDGDGDYGSGHRRESGFSGDRRSLLARGSLPPPPAPGPPLVEGAAPPLEEDERERAADPSYPFPAFGVTLKKSTRDLTRGPPSPPGPFGVRLKKSDRHLVKEEEPPSGPFGVTLKRSKRHLTDEEETSHTTELETTTRPSFGGVVLKSSKRDLTKEEKSSPTPEPEATATPSFGGVVLKNSKRDLTEEEEETSPTPELETTTRPSFGDIVLKNSKRDLTKEEDETSPTPEPEEEDETSPTPEPEATARPSFGGVVLKNSKRNLTEEEDETSPTPEPETVARPAFGIVLKNSKRDLTKEEDETSPTPEPETTARPSFGGVVLKNSKRDLTKEDETSPTSEPETVARPAFGIVLKKSNRDLTKLDESPPEAEFESAQKETVDDGEDLPEAPTTPEAETTARPSFGVVLKKSNRDLTKEESPPKPQSEVAQKADEAATVEVKHTARKQEEPVWAQKRRESLKSQSQPEQSAAVDKEEGSVRSRKKEPEWVQKRRNSLESQSQPEQSAAFDKDEGSVRSRKQEPEWVQKRRESLASQSQPDRAEEVDEEGSMRSRNQEPEWLHKRKETQKSDASMQEGDSLSNNKTIDGNIPSKSPWSVIKKNLKSVKALDATNPLTGPSQSDKGENDPLGSEMRKKESPQPEAVDSSAKKKNSEEEIPSKSPWLAVKKSLKSLKDLDAIHPITEPPEPPATQVASRSKGSQTGVADSLLTKKNVEEDVPSKSPWLAVKKSLKSTKELDAIFPLTEPPFSSAAQDELVVSKSMKPNESLGGTGEVDSLLGEKDIAKEISPKSPWLTVKKSLKSVRELTAIHSLTEPPDLLTEKNDRVVNEPMKRKEFSDDSGEADSLSVKKNIEEDTPSKSPWSAVKKSLKSLKELDAIQPLKEPPEKKVTKQKQPFGAEVEGSLLATNDIEEDIPPKSPWLVIKKSLKSVKTMDAQHPITEPRLLDSKNGDDFVAKKAMKEEQPSGAEAADSLSPKTNIAEDIPPTPKPSPWLAIKKSLKSSKSLDGRQSKMALPMSVIENGAASQPTKPKEPPGLRPLHSSRPGKSLWAQKKKDMTGASLKDNQSYQSMRIVDATSSRTGAHEEGTDAMHESAPVLSTEMSDSPQEDGSIANLSTTSSRSGLASSLYSSTSASLRSVGAPLENKWKASKPIDDDTETMQDAGNNAMYTSVKLKKVKPVVEEGVEDDTSMAEDNSLLNISSRPSLASSLYSAASASLRSVGTPVENKWKASKSELDEDDEMQDSRKNLMYTSVRLKKVKAAAPIIEEEEDDGDDNIESSEENSPSTEASTGSTKHNIITEISDEKSPQDKVQRNEVEPSVGDDTKADTLEILNEKPPHPEVQVDEVEASSEDDVKNVDAEATENNSAHTEVQLDEIKPSIEDDAHNDNSQAPGVNLLYTAVKLKKVKPTPTTLDEELTKNRPSLASSLYSSASASLRSVGAPPENKWKASKSNEDEDDPTQDPSKNSMYTSVRLKKVQPVAPVIEEDAQYDPSETSEEHSLYTSVQLKKVGSTPDDEESPTSRPSLASSLYSSASASLRNIGTPVEHKWKESKTIGLIEEDDVGKLYSSQHQLLRSVAPPVEEKSIATDNEDAELHVSELQVTNRKILMLISTVSGSQEQKTAQDRALTILKGMHISPEQLEQVDGADPANLERRNELFAVSGIRAKYPQFFVVNANDKIEYLADWESFEMMNEVGSLSESMNLDVSLSDASPLGKEDDIADDLNSENIDREGDVENYGRNVDSENEAEVKDVEDGESALDKDDTGTSSVSTGIKEETNLTQDFEGGDDEVKNEVQSVIAPTSECQDEGEKPENSVSETKAFEEDGSVRDSDSEKEIEKGVVENLAPDSEDEDEIENVQSVASVNSQIEKDNLRTAEYPITETEVSSDSAEERIEAENNESESGKIIKSSDDNIENEDSNVGNVEADGEETADQESHVSETNNKPQVEENHLEEESTAPDVVAEYNSGRSEDSSEEALPPRDTEATNVIDETQEEEESSALANPKDIDIVIDGDEDPAGSTGVSVEPTEPDEDDELSPAKYLQDGNEETDPVEEVSPHPVVDAQGEEKQSTDMKPERKNSEIVFGDTSDDPISPVDTDNNDIGTNVEEQDSKGGDQAEEDNGAEHDDSVADNPHVESINEATEEILSTEQNAEDENIADPPSESSPGPKEVETYHIETLEVESEQRSYESTAGDTKDAIDVPEEEDDTEIVAIQEQEDTKDNETFIDENLKQNRADTSEATTSNRNDDDHEKDGKGDDNSASKDQILSENEGSTPVEDEVEADNIEETEDFGSPSNKESEVDTHGDGMEPQAKTEDEDRATEDVGFRDSFVQETGVLSEFLGEETPSKGDEKCDGEEEEEKDEEQKEEEEQNKEQKDQDQKQNEEEQKDEEQKDQDQDEKLKDEEQKGEDQEQKEQEREEDDKFTSDLELQKASFASKNSNHQPTMMRYSDDSEEEASDGGWSDDDSATIKSEYTELSYATFGSAVVFDGRAMTSKDEGTKKLSELVTAAAQEHQNPTPPKPKAKPVAQPLTTTASKKNNNQDILFTPMASDNKAGDDKSAANEKEKDKKKKKSKKEAKEPPPSLPEGNDDIAIDVDDPPAMKKEKKKDKARNSIQEDIVLDFGEQDTKNETPSQESVGNSEADETQSQSKKKKKKKSKEEKENKKNKRKSAAESSKQVQEPGPSESELREKMIKDTVKQLIEDSNKYELRPEKPFDDDSAECLLKAALKICHLKKFYDTTKDKIVYFPSPVHACFDYRLMEAAEEFYEEEYPSDLCRALRNVAFGMIEKEADDDYDEEYMALVATDVEI</sequence>
<feature type="compositionally biased region" description="Basic residues" evidence="1">
    <location>
        <begin position="10"/>
        <end position="23"/>
    </location>
</feature>
<feature type="compositionally biased region" description="Polar residues" evidence="1">
    <location>
        <begin position="355"/>
        <end position="367"/>
    </location>
</feature>